<dbReference type="EMBL" id="JBHULR010000003">
    <property type="protein sequence ID" value="MFD2547709.1"/>
    <property type="molecule type" value="Genomic_DNA"/>
</dbReference>
<gene>
    <name evidence="2" type="ORF">ACFSR5_08640</name>
</gene>
<dbReference type="InterPro" id="IPR021145">
    <property type="entry name" value="Portal_protein_SPP1_Gp6-like"/>
</dbReference>
<sequence>MAKKKEVEQKTNEQIPREILPVVVEKVGSQNLPAYATAKQEYEVEQHKVFSTGEHDRPKRKKRVPVLGHDGAPLLDDKGKPQTTIKLVDVNRIGVPLQKLIVKRRVAFMNVGKIQLEANPVTADEQRLYDIVKFIRDDNKIEFIEKEIARRLLSELQVAKLWYSEPIISSEYWGALVRQGGNFRMRCKVLSPELGDTLLPVFDDFGKMVYFGRQYKSKPGFSELVSNTELLLGNYSTFEDERFDVYSDRYIYKFRKARPGETVVSTPSNNGWIIESVKAHSYGKIPVIYYSKPAPPWADVQSAIDRIEALLSDIGETNIYHASPIFAMFGDVSAKMLERGDQGKALQIKGEKGEAKYITWDQATDAIKLEMDNLMRVVFEGTQTAQMSMEDLKGLGAASGVAYDRIFMDPHLAARDEIDGEYGLGTKRDINFLTTTAGVIDTSLSAVSKRFNIGFDVPIYRINDDGETLDVLIKAKNNKLLSQKTAVEYSPLTKNADDEIAQIKAETQEEMDRQSAMKPAQLE</sequence>
<protein>
    <submittedName>
        <fullName evidence="2">Phage portal protein</fullName>
    </submittedName>
</protein>
<feature type="region of interest" description="Disordered" evidence="1">
    <location>
        <begin position="51"/>
        <end position="75"/>
    </location>
</feature>
<comment type="caution">
    <text evidence="2">The sequence shown here is derived from an EMBL/GenBank/DDBJ whole genome shotgun (WGS) entry which is preliminary data.</text>
</comment>
<dbReference type="RefSeq" id="WP_380902723.1">
    <property type="nucleotide sequence ID" value="NZ_JBHUEG010000007.1"/>
</dbReference>
<proteinExistence type="predicted"/>
<evidence type="ECO:0000313" key="3">
    <source>
        <dbReference type="Proteomes" id="UP001597545"/>
    </source>
</evidence>
<reference evidence="3" key="1">
    <citation type="journal article" date="2019" name="Int. J. Syst. Evol. Microbiol.">
        <title>The Global Catalogue of Microorganisms (GCM) 10K type strain sequencing project: providing services to taxonomists for standard genome sequencing and annotation.</title>
        <authorList>
            <consortium name="The Broad Institute Genomics Platform"/>
            <consortium name="The Broad Institute Genome Sequencing Center for Infectious Disease"/>
            <person name="Wu L."/>
            <person name="Ma J."/>
        </authorList>
    </citation>
    <scope>NUCLEOTIDE SEQUENCE [LARGE SCALE GENOMIC DNA]</scope>
    <source>
        <strain evidence="3">KCTC 42662</strain>
    </source>
</reference>
<evidence type="ECO:0000256" key="1">
    <source>
        <dbReference type="SAM" id="MobiDB-lite"/>
    </source>
</evidence>
<name>A0ABW5KFE9_9SPHI</name>
<keyword evidence="3" id="KW-1185">Reference proteome</keyword>
<feature type="compositionally biased region" description="Basic and acidic residues" evidence="1">
    <location>
        <begin position="506"/>
        <end position="515"/>
    </location>
</feature>
<accession>A0ABW5KFE9</accession>
<dbReference type="Pfam" id="PF05133">
    <property type="entry name" value="SPP1_portal"/>
    <property type="match status" value="1"/>
</dbReference>
<organism evidence="2 3">
    <name type="scientific">Sphingobacterium suaedae</name>
    <dbReference type="NCBI Taxonomy" id="1686402"/>
    <lineage>
        <taxon>Bacteria</taxon>
        <taxon>Pseudomonadati</taxon>
        <taxon>Bacteroidota</taxon>
        <taxon>Sphingobacteriia</taxon>
        <taxon>Sphingobacteriales</taxon>
        <taxon>Sphingobacteriaceae</taxon>
        <taxon>Sphingobacterium</taxon>
    </lineage>
</organism>
<evidence type="ECO:0000313" key="2">
    <source>
        <dbReference type="EMBL" id="MFD2547709.1"/>
    </source>
</evidence>
<feature type="region of interest" description="Disordered" evidence="1">
    <location>
        <begin position="500"/>
        <end position="523"/>
    </location>
</feature>
<dbReference type="Proteomes" id="UP001597545">
    <property type="component" value="Unassembled WGS sequence"/>
</dbReference>